<gene>
    <name evidence="9" type="ORF">M8C81_18220</name>
</gene>
<evidence type="ECO:0000256" key="5">
    <source>
        <dbReference type="ARBA" id="ARBA00023237"/>
    </source>
</evidence>
<proteinExistence type="predicted"/>
<feature type="compositionally biased region" description="Low complexity" evidence="7">
    <location>
        <begin position="51"/>
        <end position="70"/>
    </location>
</feature>
<dbReference type="PROSITE" id="PS51257">
    <property type="entry name" value="PROKAR_LIPOPROTEIN"/>
    <property type="match status" value="1"/>
</dbReference>
<evidence type="ECO:0000256" key="4">
    <source>
        <dbReference type="ARBA" id="ARBA00023139"/>
    </source>
</evidence>
<evidence type="ECO:0000313" key="9">
    <source>
        <dbReference type="EMBL" id="MCO1622542.1"/>
    </source>
</evidence>
<keyword evidence="4" id="KW-0564">Palmitate</keyword>
<evidence type="ECO:0000256" key="7">
    <source>
        <dbReference type="SAM" id="MobiDB-lite"/>
    </source>
</evidence>
<evidence type="ECO:0000256" key="3">
    <source>
        <dbReference type="ARBA" id="ARBA00023136"/>
    </source>
</evidence>
<evidence type="ECO:0000256" key="2">
    <source>
        <dbReference type="ARBA" id="ARBA00022729"/>
    </source>
</evidence>
<dbReference type="GO" id="GO:0009279">
    <property type="term" value="C:cell outer membrane"/>
    <property type="evidence" value="ECO:0007669"/>
    <property type="project" value="UniProtKB-SubCell"/>
</dbReference>
<keyword evidence="6 9" id="KW-0449">Lipoprotein</keyword>
<keyword evidence="5" id="KW-0998">Cell outer membrane</keyword>
<reference evidence="9" key="1">
    <citation type="submission" date="2022-05" db="EMBL/GenBank/DDBJ databases">
        <authorList>
            <person name="Yi M."/>
        </authorList>
    </citation>
    <scope>NUCLEOTIDE SEQUENCE</scope>
    <source>
        <strain evidence="9">DS2</strain>
    </source>
</reference>
<accession>A0AAW5HPB2</accession>
<organism evidence="9 10">
    <name type="scientific">Pseudomonas putida</name>
    <name type="common">Arthrobacter siderocapsulatus</name>
    <dbReference type="NCBI Taxonomy" id="303"/>
    <lineage>
        <taxon>Bacteria</taxon>
        <taxon>Pseudomonadati</taxon>
        <taxon>Pseudomonadota</taxon>
        <taxon>Gammaproteobacteria</taxon>
        <taxon>Pseudomonadales</taxon>
        <taxon>Pseudomonadaceae</taxon>
        <taxon>Pseudomonas</taxon>
    </lineage>
</organism>
<dbReference type="InterPro" id="IPR032831">
    <property type="entry name" value="LptM_cons"/>
</dbReference>
<dbReference type="RefSeq" id="WP_176682839.1">
    <property type="nucleotide sequence ID" value="NZ_JAMHFX010000199.1"/>
</dbReference>
<protein>
    <submittedName>
        <fullName evidence="9">Lipoprotein</fullName>
    </submittedName>
</protein>
<feature type="region of interest" description="Disordered" evidence="7">
    <location>
        <begin position="25"/>
        <end position="70"/>
    </location>
</feature>
<evidence type="ECO:0000256" key="8">
    <source>
        <dbReference type="SAM" id="SignalP"/>
    </source>
</evidence>
<keyword evidence="2 8" id="KW-0732">Signal</keyword>
<dbReference type="EMBL" id="JAMHFX010000199">
    <property type="protein sequence ID" value="MCO1622542.1"/>
    <property type="molecule type" value="Genomic_DNA"/>
</dbReference>
<reference evidence="9" key="2">
    <citation type="submission" date="2023-08" db="EMBL/GenBank/DDBJ databases">
        <title>Isolation, Identification, Denitrification Characteristics of A Highly Efficient Aerobic Denitrifying Bacterial Strain DS2.</title>
        <authorList>
            <person name="Wang H."/>
        </authorList>
    </citation>
    <scope>NUCLEOTIDE SEQUENCE</scope>
    <source>
        <strain evidence="9">DS2</strain>
    </source>
</reference>
<dbReference type="AlphaFoldDB" id="A0AAW5HPB2"/>
<evidence type="ECO:0000256" key="1">
    <source>
        <dbReference type="ARBA" id="ARBA00004459"/>
    </source>
</evidence>
<sequence length="70" mass="7532">MKRLISSFAALVAVACLVSACGQKGPLYLPEDGDNGKAHKSHQHQPKAEPAPEQEQQPELQSEPEQSPAQ</sequence>
<comment type="caution">
    <text evidence="9">The sequence shown here is derived from an EMBL/GenBank/DDBJ whole genome shotgun (WGS) entry which is preliminary data.</text>
</comment>
<evidence type="ECO:0000256" key="6">
    <source>
        <dbReference type="ARBA" id="ARBA00023288"/>
    </source>
</evidence>
<comment type="subcellular location">
    <subcellularLocation>
        <location evidence="1">Cell outer membrane</location>
        <topology evidence="1">Lipid-anchor</topology>
    </subcellularLocation>
</comment>
<dbReference type="Pfam" id="PF13627">
    <property type="entry name" value="LptM_cons"/>
    <property type="match status" value="1"/>
</dbReference>
<name>A0AAW5HPB2_PSEPU</name>
<keyword evidence="3" id="KW-0472">Membrane</keyword>
<dbReference type="Proteomes" id="UP001202943">
    <property type="component" value="Unassembled WGS sequence"/>
</dbReference>
<evidence type="ECO:0000313" key="10">
    <source>
        <dbReference type="Proteomes" id="UP001202943"/>
    </source>
</evidence>
<dbReference type="NCBIfam" id="NF047847">
    <property type="entry name" value="SS_mature_LptM"/>
    <property type="match status" value="1"/>
</dbReference>
<feature type="signal peptide" evidence="8">
    <location>
        <begin position="1"/>
        <end position="20"/>
    </location>
</feature>
<feature type="chain" id="PRO_5043689123" evidence="8">
    <location>
        <begin position="21"/>
        <end position="70"/>
    </location>
</feature>